<dbReference type="ExpressionAtlas" id="A0A368UMC3">
    <property type="expression patterns" value="baseline and differential"/>
</dbReference>
<dbReference type="EMBL" id="CM000840">
    <property type="protein sequence ID" value="RCW19332.1"/>
    <property type="molecule type" value="Genomic_DNA"/>
</dbReference>
<dbReference type="Gene3D" id="3.50.50.60">
    <property type="entry name" value="FAD/NAD(P)-binding domain"/>
    <property type="match status" value="2"/>
</dbReference>
<dbReference type="PROSITE" id="PS50934">
    <property type="entry name" value="SWIRM"/>
    <property type="match status" value="1"/>
</dbReference>
<dbReference type="SMR" id="A0A368UMC3"/>
<feature type="compositionally biased region" description="Low complexity" evidence="4">
    <location>
        <begin position="54"/>
        <end position="63"/>
    </location>
</feature>
<feature type="compositionally biased region" description="Pro residues" evidence="4">
    <location>
        <begin position="1"/>
        <end position="15"/>
    </location>
</feature>
<dbReference type="GO" id="GO:0005634">
    <property type="term" value="C:nucleus"/>
    <property type="evidence" value="ECO:0000318"/>
    <property type="project" value="GO_Central"/>
</dbReference>
<dbReference type="GO" id="GO:0006325">
    <property type="term" value="P:chromatin organization"/>
    <property type="evidence" value="ECO:0007669"/>
    <property type="project" value="UniProtKB-KW"/>
</dbReference>
<dbReference type="PRINTS" id="PR00420">
    <property type="entry name" value="RNGMNOXGNASE"/>
</dbReference>
<keyword evidence="3" id="KW-0560">Oxidoreductase</keyword>
<accession>A0A368UMC3</accession>
<dbReference type="PANTHER" id="PTHR10742:SF381">
    <property type="entry name" value="LYSINE-SPECIFIC HISTONE DEMETHYLASE 1 HOMOLOG 1"/>
    <property type="match status" value="1"/>
</dbReference>
<dbReference type="InterPro" id="IPR009057">
    <property type="entry name" value="Homeodomain-like_sf"/>
</dbReference>
<dbReference type="Pfam" id="PF04433">
    <property type="entry name" value="SWIRM"/>
    <property type="match status" value="1"/>
</dbReference>
<dbReference type="SUPFAM" id="SSF46689">
    <property type="entry name" value="Homeodomain-like"/>
    <property type="match status" value="1"/>
</dbReference>
<keyword evidence="8" id="KW-1185">Reference proteome</keyword>
<dbReference type="OMA" id="CTRWGSE"/>
<organism evidence="6">
    <name type="scientific">Glycine max</name>
    <name type="common">Soybean</name>
    <name type="synonym">Glycine hispida</name>
    <dbReference type="NCBI Taxonomy" id="3847"/>
    <lineage>
        <taxon>Eukaryota</taxon>
        <taxon>Viridiplantae</taxon>
        <taxon>Streptophyta</taxon>
        <taxon>Embryophyta</taxon>
        <taxon>Tracheophyta</taxon>
        <taxon>Spermatophyta</taxon>
        <taxon>Magnoliopsida</taxon>
        <taxon>eudicotyledons</taxon>
        <taxon>Gunneridae</taxon>
        <taxon>Pentapetalae</taxon>
        <taxon>rosids</taxon>
        <taxon>fabids</taxon>
        <taxon>Fabales</taxon>
        <taxon>Fabaceae</taxon>
        <taxon>Papilionoideae</taxon>
        <taxon>50 kb inversion clade</taxon>
        <taxon>NPAAA clade</taxon>
        <taxon>indigoferoid/millettioid clade</taxon>
        <taxon>Phaseoleae</taxon>
        <taxon>Glycine</taxon>
        <taxon>Glycine subgen. Soja</taxon>
    </lineage>
</organism>
<dbReference type="InterPro" id="IPR007526">
    <property type="entry name" value="SWIRM"/>
</dbReference>
<dbReference type="FunCoup" id="A0A368UMC3">
    <property type="interactions" value="6584"/>
</dbReference>
<dbReference type="GO" id="GO:0016491">
    <property type="term" value="F:oxidoreductase activity"/>
    <property type="evidence" value="ECO:0000318"/>
    <property type="project" value="GO_Central"/>
</dbReference>
<dbReference type="EnsemblPlants" id="RCW19332">
    <property type="protein sequence ID" value="RCW19332"/>
    <property type="gene ID" value="GLYMA_07G090100"/>
</dbReference>
<protein>
    <recommendedName>
        <fullName evidence="5">SWIRM domain-containing protein</fullName>
    </recommendedName>
</protein>
<evidence type="ECO:0000259" key="5">
    <source>
        <dbReference type="PROSITE" id="PS50934"/>
    </source>
</evidence>
<dbReference type="Gene3D" id="3.90.660.10">
    <property type="match status" value="1"/>
</dbReference>
<dbReference type="InterPro" id="IPR002937">
    <property type="entry name" value="Amino_oxidase"/>
</dbReference>
<sequence>MAEPPSPPPPPPPQSVSPENDVAMSPHNLDLQNSSEDPDSSFPTQTTPEPAVPDSPDSTTTRPDPNPPPRKRRRRKKFFTELTTGTSTRRNDVAKDCDVEALIAISVGFPVDSLTEEEIEANVVSTVGGSEQSNYIVVRNHILARWRSNVSVWLTHDQALRSIRSEHKGLVETAYRFLLEHGYINFGLAHEIKTLKQKPFDGSYRGTVIVIGAGFAGLVAARQLVFMGFKVVILEGRTRPGGRVKTKKMSGDGVEAAADFGGSVLTGINGNPLGVLARQLGLPLHKVRDICPLYLPDGRSVDSEVDSRVEVSFNKLLERVCKLRQAMIEEVKSVDVPLGTALEAFRRVYKVAEDKEERMLLNWHLANLETVECVKYGSDGVLVCAAGQEFRGDVALCTVPLGVLKKGDIEFVPELPQRKKDAIHRLGFGLLNKVAILFPYNFWGGDIDTFGHLTEDLSMRGEFFLFYSYSSVSGGPLLVALVAGEAAIRFEMMSPVESVKRVLDILKDIFNPKGIVVPDPVQAVCTRWGKDHFAYGSYSYVAVGSSGDDYDILAESVGDGRVFFAGEATSKQYPATMHGAFLSGMREAANILRVAKRRSSMTIDTTKSVNQENDDLNKLFVKPDLTFGSFSALFDLNLNDHDSSSLLRVKIGGVVLDSGSLYLYAWLSKKRVIELSQVEGDENRMRMLNRNFGVSLVGRKGLSSAAESLIANIKLSRPNFNETENGLMAEKENS</sequence>
<keyword evidence="2" id="KW-0156">Chromatin regulator</keyword>
<feature type="region of interest" description="Disordered" evidence="4">
    <location>
        <begin position="1"/>
        <end position="85"/>
    </location>
</feature>
<proteinExistence type="inferred from homology"/>
<evidence type="ECO:0000313" key="7">
    <source>
        <dbReference type="EnsemblPlants" id="RCW19332"/>
    </source>
</evidence>
<feature type="compositionally biased region" description="Polar residues" evidence="4">
    <location>
        <begin position="30"/>
        <end position="48"/>
    </location>
</feature>
<dbReference type="PANTHER" id="PTHR10742">
    <property type="entry name" value="FLAVIN MONOAMINE OXIDASE"/>
    <property type="match status" value="1"/>
</dbReference>
<dbReference type="SUPFAM" id="SSF54373">
    <property type="entry name" value="FAD-linked reductases, C-terminal domain"/>
    <property type="match status" value="1"/>
</dbReference>
<reference evidence="6 7" key="1">
    <citation type="journal article" date="2010" name="Nature">
        <title>Genome sequence of the palaeopolyploid soybean.</title>
        <authorList>
            <person name="Schmutz J."/>
            <person name="Cannon S.B."/>
            <person name="Schlueter J."/>
            <person name="Ma J."/>
            <person name="Mitros T."/>
            <person name="Nelson W."/>
            <person name="Hyten D.L."/>
            <person name="Song Q."/>
            <person name="Thelen J.J."/>
            <person name="Cheng J."/>
            <person name="Xu D."/>
            <person name="Hellsten U."/>
            <person name="May G.D."/>
            <person name="Yu Y."/>
            <person name="Sakurai T."/>
            <person name="Umezawa T."/>
            <person name="Bhattacharyya M.K."/>
            <person name="Sandhu D."/>
            <person name="Valliyodan B."/>
            <person name="Lindquist E."/>
            <person name="Peto M."/>
            <person name="Grant D."/>
            <person name="Shu S."/>
            <person name="Goodstein D."/>
            <person name="Barry K."/>
            <person name="Futrell-Griggs M."/>
            <person name="Abernathy B."/>
            <person name="Du J."/>
            <person name="Tian Z."/>
            <person name="Zhu L."/>
            <person name="Gill N."/>
            <person name="Joshi T."/>
            <person name="Libault M."/>
            <person name="Sethuraman A."/>
            <person name="Zhang X.-C."/>
            <person name="Shinozaki K."/>
            <person name="Nguyen H.T."/>
            <person name="Wing R.A."/>
            <person name="Cregan P."/>
            <person name="Specht J."/>
            <person name="Grimwood J."/>
            <person name="Rokhsar D."/>
            <person name="Stacey G."/>
            <person name="Shoemaker R.C."/>
            <person name="Jackson S.A."/>
        </authorList>
    </citation>
    <scope>NUCLEOTIDE SEQUENCE [LARGE SCALE GENOMIC DNA]</scope>
    <source>
        <strain evidence="7">cv. Williams 82</strain>
        <tissue evidence="6">Callus</tissue>
    </source>
</reference>
<dbReference type="STRING" id="3847.A0A368UMC3"/>
<reference evidence="7" key="3">
    <citation type="submission" date="2019-01" db="UniProtKB">
        <authorList>
            <consortium name="EnsemblPlants"/>
        </authorList>
    </citation>
    <scope>IDENTIFICATION</scope>
    <source>
        <strain evidence="7">Williams 82</strain>
    </source>
</reference>
<dbReference type="InterPro" id="IPR036188">
    <property type="entry name" value="FAD/NAD-bd_sf"/>
</dbReference>
<dbReference type="InterPro" id="IPR036388">
    <property type="entry name" value="WH-like_DNA-bd_sf"/>
</dbReference>
<reference evidence="6" key="2">
    <citation type="submission" date="2018-07" db="EMBL/GenBank/DDBJ databases">
        <title>WGS assembly of Glycine max.</title>
        <authorList>
            <person name="Schmutz J."/>
            <person name="Cannon S."/>
            <person name="Schlueter J."/>
            <person name="Ma J."/>
            <person name="Mitros T."/>
            <person name="Nelson W."/>
            <person name="Hyten D."/>
            <person name="Song Q."/>
            <person name="Thelen J."/>
            <person name="Cheng J."/>
            <person name="Xu D."/>
            <person name="Hellsten U."/>
            <person name="May G."/>
            <person name="Yu Y."/>
            <person name="Sakurai T."/>
            <person name="Umezawa T."/>
            <person name="Bhattacharyya M."/>
            <person name="Sandhu D."/>
            <person name="Valliyodan B."/>
            <person name="Lindquist E."/>
            <person name="Peto M."/>
            <person name="Grant D."/>
            <person name="Shu S."/>
            <person name="Goodstein D."/>
            <person name="Barry K."/>
            <person name="Futrell-Griggs M."/>
            <person name="Abernathy B."/>
            <person name="Du J."/>
            <person name="Tian Z."/>
            <person name="Zhu L."/>
            <person name="Gill N."/>
            <person name="Joshi T."/>
            <person name="Libault M."/>
            <person name="Sethuraman A."/>
            <person name="Zhang X."/>
            <person name="Shinozaki K."/>
            <person name="Nguyen H."/>
            <person name="Wing R."/>
            <person name="Cregan P."/>
            <person name="Specht J."/>
            <person name="Grimwood J."/>
            <person name="Rokhsar D."/>
            <person name="Stacey G."/>
            <person name="Shoemaker R."/>
            <person name="Jackson S."/>
        </authorList>
    </citation>
    <scope>NUCLEOTIDE SEQUENCE</scope>
    <source>
        <tissue evidence="6">Callus</tissue>
    </source>
</reference>
<dbReference type="InParanoid" id="A0A368UMC3"/>
<evidence type="ECO:0000256" key="3">
    <source>
        <dbReference type="ARBA" id="ARBA00023002"/>
    </source>
</evidence>
<gene>
    <name evidence="6" type="ORF">GLYMA_07G090100</name>
</gene>
<comment type="similarity">
    <text evidence="1">Belongs to the flavin monoamine oxidase family.</text>
</comment>
<evidence type="ECO:0000313" key="8">
    <source>
        <dbReference type="Proteomes" id="UP000008827"/>
    </source>
</evidence>
<dbReference type="PaxDb" id="3847-GLYMA07G09990.1"/>
<name>A0A368UMC3_SOYBN</name>
<dbReference type="Pfam" id="PF01593">
    <property type="entry name" value="Amino_oxidase"/>
    <property type="match status" value="1"/>
</dbReference>
<evidence type="ECO:0000313" key="6">
    <source>
        <dbReference type="EMBL" id="RCW19332.1"/>
    </source>
</evidence>
<evidence type="ECO:0000256" key="4">
    <source>
        <dbReference type="SAM" id="MobiDB-lite"/>
    </source>
</evidence>
<evidence type="ECO:0000256" key="1">
    <source>
        <dbReference type="ARBA" id="ARBA00005995"/>
    </source>
</evidence>
<feature type="domain" description="SWIRM" evidence="5">
    <location>
        <begin position="94"/>
        <end position="195"/>
    </location>
</feature>
<dbReference type="AlphaFoldDB" id="A0A368UMC3"/>
<dbReference type="FunFam" id="1.10.10.10:FF:000064">
    <property type="entry name" value="Lysine-specific histone demethylase 1A"/>
    <property type="match status" value="1"/>
</dbReference>
<dbReference type="InterPro" id="IPR050281">
    <property type="entry name" value="Flavin_monoamine_oxidase"/>
</dbReference>
<dbReference type="SUPFAM" id="SSF51905">
    <property type="entry name" value="FAD/NAD(P)-binding domain"/>
    <property type="match status" value="1"/>
</dbReference>
<dbReference type="Gramene" id="RCW19332">
    <property type="protein sequence ID" value="RCW19332"/>
    <property type="gene ID" value="GLYMA_07G090100"/>
</dbReference>
<dbReference type="GO" id="GO:0045892">
    <property type="term" value="P:negative regulation of DNA-templated transcription"/>
    <property type="evidence" value="ECO:0000318"/>
    <property type="project" value="GO_Central"/>
</dbReference>
<dbReference type="Gene3D" id="1.10.10.10">
    <property type="entry name" value="Winged helix-like DNA-binding domain superfamily/Winged helix DNA-binding domain"/>
    <property type="match status" value="1"/>
</dbReference>
<dbReference type="Proteomes" id="UP000008827">
    <property type="component" value="Chromosome 7"/>
</dbReference>
<evidence type="ECO:0000256" key="2">
    <source>
        <dbReference type="ARBA" id="ARBA00022853"/>
    </source>
</evidence>
<dbReference type="Pfam" id="PF13450">
    <property type="entry name" value="NAD_binding_8"/>
    <property type="match status" value="1"/>
</dbReference>